<dbReference type="GO" id="GO:0043571">
    <property type="term" value="P:maintenance of CRISPR repeat elements"/>
    <property type="evidence" value="ECO:0007669"/>
    <property type="project" value="InterPro"/>
</dbReference>
<evidence type="ECO:0000256" key="1">
    <source>
        <dbReference type="ARBA" id="ARBA00023118"/>
    </source>
</evidence>
<dbReference type="KEGG" id="dst:VUQ06_00955"/>
<dbReference type="InterPro" id="IPR021124">
    <property type="entry name" value="CRISPR-assoc_prot_Cas5"/>
</dbReference>
<proteinExistence type="predicted"/>
<dbReference type="Pfam" id="PF09704">
    <property type="entry name" value="Cas_Cas5d"/>
    <property type="match status" value="1"/>
</dbReference>
<dbReference type="InterPro" id="IPR010147">
    <property type="entry name" value="CRISPR-assoc_prot_CasD"/>
</dbReference>
<dbReference type="GO" id="GO:0051607">
    <property type="term" value="P:defense response to virus"/>
    <property type="evidence" value="ECO:0007669"/>
    <property type="project" value="UniProtKB-KW"/>
</dbReference>
<dbReference type="EMBL" id="CP142435">
    <property type="protein sequence ID" value="XBC49821.1"/>
    <property type="molecule type" value="Genomic_DNA"/>
</dbReference>
<reference evidence="3" key="1">
    <citation type="submission" date="2023-12" db="EMBL/GenBank/DDBJ databases">
        <title>Dolosigranulum savutii sp. nov. isolated from human upper respiratory samples collected in Botswana.</title>
        <authorList>
            <person name="Kelly M.S."/>
        </authorList>
    </citation>
    <scope>NUCLEOTIDE SEQUENCE</scope>
    <source>
        <strain evidence="3">MSK294</strain>
        <strain evidence="2">MSK433</strain>
    </source>
</reference>
<name>A0AB74TRU5_9LACT</name>
<dbReference type="NCBIfam" id="TIGR02593">
    <property type="entry name" value="CRISPR_cas5"/>
    <property type="match status" value="1"/>
</dbReference>
<evidence type="ECO:0000313" key="2">
    <source>
        <dbReference type="EMBL" id="XBC46423.1"/>
    </source>
</evidence>
<organism evidence="3">
    <name type="scientific">Dolosigranulum savutiense</name>
    <dbReference type="NCBI Taxonomy" id="3110288"/>
    <lineage>
        <taxon>Bacteria</taxon>
        <taxon>Bacillati</taxon>
        <taxon>Bacillota</taxon>
        <taxon>Bacilli</taxon>
        <taxon>Lactobacillales</taxon>
        <taxon>Carnobacteriaceae</taxon>
        <taxon>Dolosigranulum</taxon>
    </lineage>
</organism>
<dbReference type="GO" id="GO:0003723">
    <property type="term" value="F:RNA binding"/>
    <property type="evidence" value="ECO:0007669"/>
    <property type="project" value="InterPro"/>
</dbReference>
<keyword evidence="1" id="KW-0051">Antiviral defense</keyword>
<dbReference type="InterPro" id="IPR013422">
    <property type="entry name" value="CRISPR-assoc_prot_Cas5_N"/>
</dbReference>
<dbReference type="AlphaFoldDB" id="A0AB74TRU5"/>
<protein>
    <submittedName>
        <fullName evidence="3">Type I-E CRISPR-associated protein Cas5/CasD</fullName>
    </submittedName>
</protein>
<dbReference type="EMBL" id="CP142433">
    <property type="protein sequence ID" value="XBC46423.1"/>
    <property type="molecule type" value="Genomic_DNA"/>
</dbReference>
<accession>A0AB74TRU5</accession>
<dbReference type="NCBIfam" id="TIGR01868">
    <property type="entry name" value="casD_Cas5e"/>
    <property type="match status" value="1"/>
</dbReference>
<dbReference type="CDD" id="cd09756">
    <property type="entry name" value="Cas5_I-E"/>
    <property type="match status" value="1"/>
</dbReference>
<gene>
    <name evidence="3" type="primary">cas5e</name>
    <name evidence="3" type="ORF">VUQ06_00955</name>
    <name evidence="2" type="ORF">VUQ08_02065</name>
</gene>
<dbReference type="Gene3D" id="3.30.70.2660">
    <property type="match status" value="1"/>
</dbReference>
<evidence type="ECO:0000313" key="3">
    <source>
        <dbReference type="EMBL" id="XBC49821.1"/>
    </source>
</evidence>
<dbReference type="RefSeq" id="WP_347300709.1">
    <property type="nucleotide sequence ID" value="NZ_CP142433.1"/>
</dbReference>
<sequence>MKTILLKFSSPLQSWGTSSNFETRETDHHPSKSAVVGLIAGSMGLSREDKKITGLNELLFAVRVDDQGNLKRDYHIAKKYKKDGRFEQNYVTERYYLEDAVFIVALSHIDNKLMDDIYQALQYPYYQPFLGRRSNPPTADFIIGLYEEDPIDLLKKYEWQARKRTRNKSFYKSDRVRVDIYADSSLIESAREKKRRDVVVSFSQKNRQHSYRLERRMTIDLPIDKKVSSEIDFFGRIED</sequence>